<name>E1ZL38_CHLVA</name>
<dbReference type="PANTHER" id="PTHR43845:SF1">
    <property type="entry name" value="BLR5969 PROTEIN"/>
    <property type="match status" value="1"/>
</dbReference>
<reference evidence="1 2" key="1">
    <citation type="journal article" date="2010" name="Plant Cell">
        <title>The Chlorella variabilis NC64A genome reveals adaptation to photosymbiosis, coevolution with viruses, and cryptic sex.</title>
        <authorList>
            <person name="Blanc G."/>
            <person name="Duncan G."/>
            <person name="Agarkova I."/>
            <person name="Borodovsky M."/>
            <person name="Gurnon J."/>
            <person name="Kuo A."/>
            <person name="Lindquist E."/>
            <person name="Lucas S."/>
            <person name="Pangilinan J."/>
            <person name="Polle J."/>
            <person name="Salamov A."/>
            <person name="Terry A."/>
            <person name="Yamada T."/>
            <person name="Dunigan D.D."/>
            <person name="Grigoriev I.V."/>
            <person name="Claverie J.M."/>
            <person name="Van Etten J.L."/>
        </authorList>
    </citation>
    <scope>NUCLEOTIDE SEQUENCE [LARGE SCALE GENOMIC DNA]</scope>
    <source>
        <strain evidence="1 2">NC64A</strain>
    </source>
</reference>
<gene>
    <name evidence="1" type="ORF">CHLNCDRAFT_36451</name>
</gene>
<dbReference type="InterPro" id="IPR042099">
    <property type="entry name" value="ANL_N_sf"/>
</dbReference>
<evidence type="ECO:0000313" key="2">
    <source>
        <dbReference type="Proteomes" id="UP000008141"/>
    </source>
</evidence>
<dbReference type="InParanoid" id="E1ZL38"/>
<protein>
    <recommendedName>
        <fullName evidence="3">AMP-dependent synthetase/ligase domain-containing protein</fullName>
    </recommendedName>
</protein>
<proteinExistence type="predicted"/>
<dbReference type="AlphaFoldDB" id="E1ZL38"/>
<dbReference type="Proteomes" id="UP000008141">
    <property type="component" value="Unassembled WGS sequence"/>
</dbReference>
<evidence type="ECO:0000313" key="1">
    <source>
        <dbReference type="EMBL" id="EFN53493.1"/>
    </source>
</evidence>
<dbReference type="EMBL" id="GL433851">
    <property type="protein sequence ID" value="EFN53493.1"/>
    <property type="molecule type" value="Genomic_DNA"/>
</dbReference>
<accession>E1ZL38</accession>
<keyword evidence="2" id="KW-1185">Reference proteome</keyword>
<dbReference type="SUPFAM" id="SSF56801">
    <property type="entry name" value="Acetyl-CoA synthetase-like"/>
    <property type="match status" value="1"/>
</dbReference>
<dbReference type="GeneID" id="17352895"/>
<dbReference type="Gene3D" id="3.40.50.12780">
    <property type="entry name" value="N-terminal domain of ligase-like"/>
    <property type="match status" value="1"/>
</dbReference>
<dbReference type="RefSeq" id="XP_005845595.1">
    <property type="nucleotide sequence ID" value="XM_005845533.1"/>
</dbReference>
<organism evidence="2">
    <name type="scientific">Chlorella variabilis</name>
    <name type="common">Green alga</name>
    <dbReference type="NCBI Taxonomy" id="554065"/>
    <lineage>
        <taxon>Eukaryota</taxon>
        <taxon>Viridiplantae</taxon>
        <taxon>Chlorophyta</taxon>
        <taxon>core chlorophytes</taxon>
        <taxon>Trebouxiophyceae</taxon>
        <taxon>Chlorellales</taxon>
        <taxon>Chlorellaceae</taxon>
        <taxon>Chlorella clade</taxon>
        <taxon>Chlorella</taxon>
    </lineage>
</organism>
<evidence type="ECO:0008006" key="3">
    <source>
        <dbReference type="Google" id="ProtNLM"/>
    </source>
</evidence>
<sequence>MPPSLPITITDWARLPLDRLLAANTGECLPEGAVQAAHELHKQAVATVPAYRAFCSSAHRRGRGAAGSQPDCTAADAEQPSAPCYSWQDVPFTSKQSYFHRWPLPQRCTGGTIGAADFVHCSSGSSGQPTLWARNAFDELAVCARFEQLCWDNLEAHRQPTLAVVAFPLGSWVGGLFTTLCLRFLTLKGYRLTTVTPGNKVGDILSLVQALAPHHSQTLLLGYPPFLKGVADAGMAAGVPWGEYRMRLCLAGEVFSEEWRTLMAQRLGMKDILRDVVSLYGTADAGVIGNETPLSVAIRRWLAQRPEAARQLFGAERLPTLLQYDPYCRMLERHPEDGTLVVTATGTPNTAAPLLRYCIGDTGGLISYEDMLAFVKERGFVLPADLQPRRLPFAFVFGRSFWTVSVFGANVFVENVMSGLEQPELTALTTGKFVLFVEESADLDKQLAVRVELAPGVAPSEELAGTIRRVLLRELLRLNSEYAAYVPADRQPPRVHLLAHGDPAWFPTGVKHRYCLG</sequence>
<dbReference type="KEGG" id="cvr:CHLNCDRAFT_36451"/>
<dbReference type="PANTHER" id="PTHR43845">
    <property type="entry name" value="BLR5969 PROTEIN"/>
    <property type="match status" value="1"/>
</dbReference>
<dbReference type="OrthoDB" id="2140858at2759"/>